<keyword evidence="3" id="KW-0732">Signal</keyword>
<gene>
    <name evidence="5" type="ORF">SAMN05660642_01561</name>
</gene>
<feature type="compositionally biased region" description="Basic and acidic residues" evidence="1">
    <location>
        <begin position="1"/>
        <end position="10"/>
    </location>
</feature>
<evidence type="ECO:0000256" key="3">
    <source>
        <dbReference type="SAM" id="SignalP"/>
    </source>
</evidence>
<evidence type="ECO:0000256" key="1">
    <source>
        <dbReference type="SAM" id="MobiDB-lite"/>
    </source>
</evidence>
<feature type="transmembrane region" description="Helical" evidence="2">
    <location>
        <begin position="404"/>
        <end position="424"/>
    </location>
</feature>
<keyword evidence="2" id="KW-0812">Transmembrane</keyword>
<accession>A0A1G9Q9Z4</accession>
<reference evidence="6" key="1">
    <citation type="submission" date="2016-10" db="EMBL/GenBank/DDBJ databases">
        <authorList>
            <person name="Varghese N."/>
            <person name="Submissions S."/>
        </authorList>
    </citation>
    <scope>NUCLEOTIDE SEQUENCE [LARGE SCALE GENOMIC DNA]</scope>
    <source>
        <strain evidence="6">DSM 45419</strain>
    </source>
</reference>
<feature type="region of interest" description="Disordered" evidence="1">
    <location>
        <begin position="1"/>
        <end position="27"/>
    </location>
</feature>
<organism evidence="5 6">
    <name type="scientific">Geodermatophilus siccatus</name>
    <dbReference type="NCBI Taxonomy" id="1137991"/>
    <lineage>
        <taxon>Bacteria</taxon>
        <taxon>Bacillati</taxon>
        <taxon>Actinomycetota</taxon>
        <taxon>Actinomycetes</taxon>
        <taxon>Geodermatophilales</taxon>
        <taxon>Geodermatophilaceae</taxon>
        <taxon>Geodermatophilus</taxon>
    </lineage>
</organism>
<feature type="domain" description="Zinc-ribbon" evidence="4">
    <location>
        <begin position="514"/>
        <end position="536"/>
    </location>
</feature>
<evidence type="ECO:0000259" key="4">
    <source>
        <dbReference type="Pfam" id="PF13240"/>
    </source>
</evidence>
<dbReference type="InterPro" id="IPR026870">
    <property type="entry name" value="Zinc_ribbon_dom"/>
</dbReference>
<protein>
    <submittedName>
        <fullName evidence="5">Zinc-ribbon domain-containing protein</fullName>
    </submittedName>
</protein>
<name>A0A1G9Q9Z4_9ACTN</name>
<dbReference type="AlphaFoldDB" id="A0A1G9Q9Z4"/>
<feature type="signal peptide" evidence="3">
    <location>
        <begin position="1"/>
        <end position="46"/>
    </location>
</feature>
<feature type="region of interest" description="Disordered" evidence="1">
    <location>
        <begin position="430"/>
        <end position="449"/>
    </location>
</feature>
<dbReference type="STRING" id="1137991.SAMN05660642_01561"/>
<keyword evidence="2" id="KW-1133">Transmembrane helix</keyword>
<keyword evidence="2" id="KW-0472">Membrane</keyword>
<dbReference type="EMBL" id="FNHE01000003">
    <property type="protein sequence ID" value="SDM07551.1"/>
    <property type="molecule type" value="Genomic_DNA"/>
</dbReference>
<proteinExistence type="predicted"/>
<evidence type="ECO:0000313" key="6">
    <source>
        <dbReference type="Proteomes" id="UP000198680"/>
    </source>
</evidence>
<keyword evidence="6" id="KW-1185">Reference proteome</keyword>
<sequence length="537" mass="55085">MDRRREDPPRPTHPRRRAGPEVPGRHRRRWSRAAAVFALASSPLLAVGTAGAADDPPAAGAGVVSGVEGSRAAVVRIEVSATAEIAHIDHSTGDVNVIRGRYEVPIRSASGVFTSSDGVIATTGQALTVTEDDVVVFAANRLFQEEMGTALVGNDGDLARRAEAVDQYWAPHLHHCYDQVEHCVLFFVPQYTVFPHTREPTSTPADLLPVPDGPADVGLLRISGGGGTPTAELAPPDQQLLEQGLLTGFTAPPAAELPPGEMAVAVDPGTAALSSDADVAAALAGGMTGGPVLDPATGEVTGLAATVGGTPTVVPVQRLHEALAAAGTPPAGSEFDAVFRRGVDHLTAGNANASAASAFEESLTYYDSALAAQHLQRAQDTAGAEGAEDATAAGDEGSGGFGTLGLWIGAVGLVLLLLGLAFLLRRRGRRPGHRRPRGTRPGTGGVPTPAALAETAVAERPEPAPVPATRGASAPTAPQPGARSAPAPTYERTQLKQAPAREQSVPPARSAAAFCSDCGDPLRERARFCAACGSPVR</sequence>
<feature type="region of interest" description="Disordered" evidence="1">
    <location>
        <begin position="458"/>
        <end position="512"/>
    </location>
</feature>
<dbReference type="Proteomes" id="UP000198680">
    <property type="component" value="Unassembled WGS sequence"/>
</dbReference>
<evidence type="ECO:0000313" key="5">
    <source>
        <dbReference type="EMBL" id="SDM07551.1"/>
    </source>
</evidence>
<dbReference type="Pfam" id="PF13240">
    <property type="entry name" value="Zn_Ribbon_1"/>
    <property type="match status" value="1"/>
</dbReference>
<feature type="chain" id="PRO_5038685370" evidence="3">
    <location>
        <begin position="47"/>
        <end position="537"/>
    </location>
</feature>
<evidence type="ECO:0000256" key="2">
    <source>
        <dbReference type="SAM" id="Phobius"/>
    </source>
</evidence>